<dbReference type="CDD" id="cd08946">
    <property type="entry name" value="SDR_e"/>
    <property type="match status" value="1"/>
</dbReference>
<dbReference type="Proteomes" id="UP000229641">
    <property type="component" value="Unassembled WGS sequence"/>
</dbReference>
<evidence type="ECO:0000313" key="3">
    <source>
        <dbReference type="Proteomes" id="UP000229641"/>
    </source>
</evidence>
<dbReference type="InterPro" id="IPR036291">
    <property type="entry name" value="NAD(P)-bd_dom_sf"/>
</dbReference>
<dbReference type="SUPFAM" id="SSF51735">
    <property type="entry name" value="NAD(P)-binding Rossmann-fold domains"/>
    <property type="match status" value="1"/>
</dbReference>
<accession>A0A2H0LZ03</accession>
<dbReference type="Pfam" id="PF01370">
    <property type="entry name" value="Epimerase"/>
    <property type="match status" value="1"/>
</dbReference>
<dbReference type="PANTHER" id="PTHR43245:SF23">
    <property type="entry name" value="NAD(P)-BINDING DOMAIN-CONTAINING PROTEIN"/>
    <property type="match status" value="1"/>
</dbReference>
<reference evidence="2 3" key="1">
    <citation type="submission" date="2017-09" db="EMBL/GenBank/DDBJ databases">
        <title>Depth-based differentiation of microbial function through sediment-hosted aquifers and enrichment of novel symbionts in the deep terrestrial subsurface.</title>
        <authorList>
            <person name="Probst A.J."/>
            <person name="Ladd B."/>
            <person name="Jarett J.K."/>
            <person name="Geller-Mcgrath D.E."/>
            <person name="Sieber C.M."/>
            <person name="Emerson J.B."/>
            <person name="Anantharaman K."/>
            <person name="Thomas B.C."/>
            <person name="Malmstrom R."/>
            <person name="Stieglmeier M."/>
            <person name="Klingl A."/>
            <person name="Woyke T."/>
            <person name="Ryan C.M."/>
            <person name="Banfield J.F."/>
        </authorList>
    </citation>
    <scope>NUCLEOTIDE SEQUENCE [LARGE SCALE GENOMIC DNA]</scope>
    <source>
        <strain evidence="2">CG11_big_fil_rev_8_21_14_0_20_42_13</strain>
    </source>
</reference>
<dbReference type="PANTHER" id="PTHR43245">
    <property type="entry name" value="BIFUNCTIONAL POLYMYXIN RESISTANCE PROTEIN ARNA"/>
    <property type="match status" value="1"/>
</dbReference>
<comment type="caution">
    <text evidence="2">The sequence shown here is derived from an EMBL/GenBank/DDBJ whole genome shotgun (WGS) entry which is preliminary data.</text>
</comment>
<sequence length="310" mass="34661">MRILVTGAAGYIGSVLVPDLLRQGYEVVAIDNFMYRQTSLLDACFDKKLSVIRGDARDESVISAYIKDVDAIFPLACFTGAPLCSGDPQGAEAVNLDAVKLVLKLRRKEQVIIFPTTNSGYGIGQEGIYCTEETPLKPISLYGKLKVEAEKAILDSGNCITLRLATAFGISPRMRLDLLVNDFVYRAVNDNYIIIFQAHFKRNYIHVRDVAGAFIHSLKNFQEMKNQPYNVGLSDANLSKGELCQEIKKQLPHFYFVESEIGEDPDKRNYIVSNEKIEKSGFRPSVSLKDGITELIKGYKIIKLNQFSNV</sequence>
<name>A0A2H0LZ03_9BACT</name>
<evidence type="ECO:0000313" key="2">
    <source>
        <dbReference type="EMBL" id="PIQ89617.1"/>
    </source>
</evidence>
<dbReference type="AlphaFoldDB" id="A0A2H0LZ03"/>
<evidence type="ECO:0000259" key="1">
    <source>
        <dbReference type="Pfam" id="PF01370"/>
    </source>
</evidence>
<gene>
    <name evidence="2" type="ORF">COV72_02035</name>
</gene>
<proteinExistence type="predicted"/>
<feature type="domain" description="NAD-dependent epimerase/dehydratase" evidence="1">
    <location>
        <begin position="3"/>
        <end position="232"/>
    </location>
</feature>
<dbReference type="EMBL" id="PCWA01000030">
    <property type="protein sequence ID" value="PIQ89617.1"/>
    <property type="molecule type" value="Genomic_DNA"/>
</dbReference>
<protein>
    <recommendedName>
        <fullName evidence="1">NAD-dependent epimerase/dehydratase domain-containing protein</fullName>
    </recommendedName>
</protein>
<organism evidence="2 3">
    <name type="scientific">Candidatus Ghiorseimicrobium undicola</name>
    <dbReference type="NCBI Taxonomy" id="1974746"/>
    <lineage>
        <taxon>Bacteria</taxon>
        <taxon>Pseudomonadati</taxon>
        <taxon>Candidatus Omnitrophota</taxon>
        <taxon>Candidatus Ghiorseimicrobium</taxon>
    </lineage>
</organism>
<dbReference type="Gene3D" id="3.40.50.720">
    <property type="entry name" value="NAD(P)-binding Rossmann-like Domain"/>
    <property type="match status" value="1"/>
</dbReference>
<dbReference type="InterPro" id="IPR001509">
    <property type="entry name" value="Epimerase_deHydtase"/>
</dbReference>
<dbReference type="InterPro" id="IPR050177">
    <property type="entry name" value="Lipid_A_modif_metabolic_enz"/>
</dbReference>